<feature type="transmembrane region" description="Helical" evidence="7">
    <location>
        <begin position="60"/>
        <end position="83"/>
    </location>
</feature>
<feature type="transmembrane region" description="Helical" evidence="7">
    <location>
        <begin position="21"/>
        <end position="40"/>
    </location>
</feature>
<dbReference type="CDD" id="cd13138">
    <property type="entry name" value="MATE_yoeA_like"/>
    <property type="match status" value="1"/>
</dbReference>
<keyword evidence="4 7" id="KW-0812">Transmembrane</keyword>
<dbReference type="PANTHER" id="PTHR43549">
    <property type="entry name" value="MULTIDRUG RESISTANCE PROTEIN YPNP-RELATED"/>
    <property type="match status" value="1"/>
</dbReference>
<feature type="transmembrane region" description="Helical" evidence="7">
    <location>
        <begin position="320"/>
        <end position="340"/>
    </location>
</feature>
<evidence type="ECO:0000256" key="6">
    <source>
        <dbReference type="ARBA" id="ARBA00023136"/>
    </source>
</evidence>
<evidence type="ECO:0000313" key="9">
    <source>
        <dbReference type="Proteomes" id="UP000759273"/>
    </source>
</evidence>
<evidence type="ECO:0000256" key="1">
    <source>
        <dbReference type="ARBA" id="ARBA00004651"/>
    </source>
</evidence>
<dbReference type="PIRSF" id="PIRSF006603">
    <property type="entry name" value="DinF"/>
    <property type="match status" value="1"/>
</dbReference>
<feature type="transmembrane region" description="Helical" evidence="7">
    <location>
        <begin position="387"/>
        <end position="406"/>
    </location>
</feature>
<evidence type="ECO:0000256" key="2">
    <source>
        <dbReference type="ARBA" id="ARBA00022448"/>
    </source>
</evidence>
<dbReference type="GO" id="GO:0005886">
    <property type="term" value="C:plasma membrane"/>
    <property type="evidence" value="ECO:0007669"/>
    <property type="project" value="UniProtKB-SubCell"/>
</dbReference>
<reference evidence="8" key="1">
    <citation type="submission" date="2021-02" db="EMBL/GenBank/DDBJ databases">
        <title>Infant gut strain persistence is associated with maternal origin, phylogeny, and functional potential including surface adhesion and iron acquisition.</title>
        <authorList>
            <person name="Lou Y.C."/>
        </authorList>
    </citation>
    <scope>NUCLEOTIDE SEQUENCE</scope>
    <source>
        <strain evidence="8">L3_101_000M1_dasL3_101_000M1_concoct_87</strain>
    </source>
</reference>
<dbReference type="EMBL" id="JAGZGG010000002">
    <property type="protein sequence ID" value="MBS5331195.1"/>
    <property type="molecule type" value="Genomic_DNA"/>
</dbReference>
<sequence>MQNTFARESVLKNVLRFSLPYLLSYFLQTLYGMADLLIIGQFDGVAGTTAVSIGSQVMHMVTVMLVGLAMGITVGIGHAVGAGENRRAGSTIGNGAVLFLVLSAALAALLAGLVGLITAIMSTPAEAVAGTRAYLTICFIGIPCITAYNIIAAIYRGLGDSKSPMYFIAVACAANIVLDLVFMGALGMGPVGAALGTTLSQAISVVVSLAAILKRGLDGVQLQKSDFRPRRAIIGRILRVGVPVAMQDGLIQISFLIITVIANRRGLTDAAAVGVVEKFISFVFLVPSSMLSTVSALGAQEVGAGRHDRASATLRYGIGITLGFGAVAAVLVQFIAPSVVGLFTADAAVIAAGAWYLRGYIFDCFFAGVHFSFSGYFCAYGRSELSFIHNILSIVLVRVPGAYLASKLFPDNLLPMGLATACGSLLSVIVCLVMYTVLKRKGSFGGKG</sequence>
<dbReference type="GO" id="GO:0042910">
    <property type="term" value="F:xenobiotic transmembrane transporter activity"/>
    <property type="evidence" value="ECO:0007669"/>
    <property type="project" value="InterPro"/>
</dbReference>
<dbReference type="InterPro" id="IPR002528">
    <property type="entry name" value="MATE_fam"/>
</dbReference>
<dbReference type="GO" id="GO:0015297">
    <property type="term" value="F:antiporter activity"/>
    <property type="evidence" value="ECO:0007669"/>
    <property type="project" value="InterPro"/>
</dbReference>
<dbReference type="InterPro" id="IPR048279">
    <property type="entry name" value="MdtK-like"/>
</dbReference>
<evidence type="ECO:0000256" key="5">
    <source>
        <dbReference type="ARBA" id="ARBA00022989"/>
    </source>
</evidence>
<feature type="transmembrane region" description="Helical" evidence="7">
    <location>
        <begin position="166"/>
        <end position="186"/>
    </location>
</feature>
<keyword evidence="3" id="KW-1003">Cell membrane</keyword>
<keyword evidence="5 7" id="KW-1133">Transmembrane helix</keyword>
<dbReference type="Pfam" id="PF01554">
    <property type="entry name" value="MatE"/>
    <property type="match status" value="2"/>
</dbReference>
<comment type="subcellular location">
    <subcellularLocation>
        <location evidence="1">Cell membrane</location>
        <topology evidence="1">Multi-pass membrane protein</topology>
    </subcellularLocation>
</comment>
<dbReference type="NCBIfam" id="TIGR00797">
    <property type="entry name" value="matE"/>
    <property type="match status" value="1"/>
</dbReference>
<accession>A0A943D6P6</accession>
<dbReference type="PANTHER" id="PTHR43549:SF3">
    <property type="entry name" value="MULTIDRUG RESISTANCE PROTEIN YPNP-RELATED"/>
    <property type="match status" value="1"/>
</dbReference>
<feature type="transmembrane region" description="Helical" evidence="7">
    <location>
        <begin position="233"/>
        <end position="259"/>
    </location>
</feature>
<dbReference type="Proteomes" id="UP000759273">
    <property type="component" value="Unassembled WGS sequence"/>
</dbReference>
<dbReference type="InterPro" id="IPR052031">
    <property type="entry name" value="Membrane_Transporter-Flippase"/>
</dbReference>
<feature type="transmembrane region" description="Helical" evidence="7">
    <location>
        <begin position="95"/>
        <end position="121"/>
    </location>
</feature>
<organism evidence="8 9">
    <name type="scientific">Subdoligranulum variabile</name>
    <dbReference type="NCBI Taxonomy" id="214851"/>
    <lineage>
        <taxon>Bacteria</taxon>
        <taxon>Bacillati</taxon>
        <taxon>Bacillota</taxon>
        <taxon>Clostridia</taxon>
        <taxon>Eubacteriales</taxon>
        <taxon>Oscillospiraceae</taxon>
        <taxon>Subdoligranulum</taxon>
    </lineage>
</organism>
<gene>
    <name evidence="8" type="ORF">KHY36_01535</name>
</gene>
<evidence type="ECO:0000256" key="4">
    <source>
        <dbReference type="ARBA" id="ARBA00022692"/>
    </source>
</evidence>
<feature type="transmembrane region" description="Helical" evidence="7">
    <location>
        <begin position="279"/>
        <end position="299"/>
    </location>
</feature>
<name>A0A943D6P6_9FIRM</name>
<protein>
    <submittedName>
        <fullName evidence="8">MATE family efflux transporter</fullName>
    </submittedName>
</protein>
<evidence type="ECO:0000256" key="7">
    <source>
        <dbReference type="SAM" id="Phobius"/>
    </source>
</evidence>
<dbReference type="AlphaFoldDB" id="A0A943D6P6"/>
<keyword evidence="6 7" id="KW-0472">Membrane</keyword>
<proteinExistence type="predicted"/>
<feature type="transmembrane region" description="Helical" evidence="7">
    <location>
        <begin position="133"/>
        <end position="154"/>
    </location>
</feature>
<feature type="transmembrane region" description="Helical" evidence="7">
    <location>
        <begin position="360"/>
        <end position="380"/>
    </location>
</feature>
<feature type="transmembrane region" description="Helical" evidence="7">
    <location>
        <begin position="418"/>
        <end position="438"/>
    </location>
</feature>
<evidence type="ECO:0000256" key="3">
    <source>
        <dbReference type="ARBA" id="ARBA00022475"/>
    </source>
</evidence>
<keyword evidence="2" id="KW-0813">Transport</keyword>
<comment type="caution">
    <text evidence="8">The sequence shown here is derived from an EMBL/GenBank/DDBJ whole genome shotgun (WGS) entry which is preliminary data.</text>
</comment>
<feature type="transmembrane region" description="Helical" evidence="7">
    <location>
        <begin position="192"/>
        <end position="213"/>
    </location>
</feature>
<evidence type="ECO:0000313" key="8">
    <source>
        <dbReference type="EMBL" id="MBS5331195.1"/>
    </source>
</evidence>